<name>A0A7W3PMI8_9MICO</name>
<dbReference type="SUPFAM" id="SSF51735">
    <property type="entry name" value="NAD(P)-binding Rossmann-fold domains"/>
    <property type="match status" value="1"/>
</dbReference>
<reference evidence="1 2" key="1">
    <citation type="submission" date="2020-07" db="EMBL/GenBank/DDBJ databases">
        <title>Sequencing the genomes of 1000 actinobacteria strains.</title>
        <authorList>
            <person name="Klenk H.-P."/>
        </authorList>
    </citation>
    <scope>NUCLEOTIDE SEQUENCE [LARGE SCALE GENOMIC DNA]</scope>
    <source>
        <strain evidence="1 2">DSM 27576</strain>
    </source>
</reference>
<dbReference type="Gene3D" id="3.40.50.720">
    <property type="entry name" value="NAD(P)-binding Rossmann-like Domain"/>
    <property type="match status" value="1"/>
</dbReference>
<keyword evidence="2" id="KW-1185">Reference proteome</keyword>
<organism evidence="1 2">
    <name type="scientific">Microbacterium halimionae</name>
    <dbReference type="NCBI Taxonomy" id="1526413"/>
    <lineage>
        <taxon>Bacteria</taxon>
        <taxon>Bacillati</taxon>
        <taxon>Actinomycetota</taxon>
        <taxon>Actinomycetes</taxon>
        <taxon>Micrococcales</taxon>
        <taxon>Microbacteriaceae</taxon>
        <taxon>Microbacterium</taxon>
    </lineage>
</organism>
<evidence type="ECO:0000313" key="1">
    <source>
        <dbReference type="EMBL" id="MBA8816974.1"/>
    </source>
</evidence>
<dbReference type="EMBL" id="JACGWY010000004">
    <property type="protein sequence ID" value="MBA8816974.1"/>
    <property type="molecule type" value="Genomic_DNA"/>
</dbReference>
<gene>
    <name evidence="1" type="ORF">FHX48_002068</name>
</gene>
<sequence>MTANAPDAMRSALLDLTPLGHMGAARDVASVVTFLMSDASAYISGAEIPVDGGFTSSAGVKVMSDRIKRG</sequence>
<protein>
    <submittedName>
        <fullName evidence="1">NAD(P)-dependent dehydrogenase (Short-subunit alcohol dehydrogenase family)</fullName>
    </submittedName>
</protein>
<accession>A0A7W3PMI8</accession>
<dbReference type="InterPro" id="IPR002347">
    <property type="entry name" value="SDR_fam"/>
</dbReference>
<dbReference type="Pfam" id="PF13561">
    <property type="entry name" value="adh_short_C2"/>
    <property type="match status" value="1"/>
</dbReference>
<dbReference type="InterPro" id="IPR036291">
    <property type="entry name" value="NAD(P)-bd_dom_sf"/>
</dbReference>
<comment type="caution">
    <text evidence="1">The sequence shown here is derived from an EMBL/GenBank/DDBJ whole genome shotgun (WGS) entry which is preliminary data.</text>
</comment>
<dbReference type="Proteomes" id="UP000526083">
    <property type="component" value="Unassembled WGS sequence"/>
</dbReference>
<evidence type="ECO:0000313" key="2">
    <source>
        <dbReference type="Proteomes" id="UP000526083"/>
    </source>
</evidence>
<proteinExistence type="predicted"/>
<dbReference type="AlphaFoldDB" id="A0A7W3PMI8"/>